<comment type="caution">
    <text evidence="2">The sequence shown here is derived from an EMBL/GenBank/DDBJ whole genome shotgun (WGS) entry which is preliminary data.</text>
</comment>
<name>A0A1J4JZK2_9EUKA</name>
<reference evidence="2" key="1">
    <citation type="submission" date="2016-10" db="EMBL/GenBank/DDBJ databases">
        <authorList>
            <person name="Benchimol M."/>
            <person name="Almeida L.G."/>
            <person name="Vasconcelos A.T."/>
            <person name="Perreira-Neves A."/>
            <person name="Rosa I.A."/>
            <person name="Tasca T."/>
            <person name="Bogo M.R."/>
            <person name="de Souza W."/>
        </authorList>
    </citation>
    <scope>NUCLEOTIDE SEQUENCE [LARGE SCALE GENOMIC DNA]</scope>
    <source>
        <strain evidence="2">K</strain>
    </source>
</reference>
<evidence type="ECO:0000313" key="3">
    <source>
        <dbReference type="Proteomes" id="UP000179807"/>
    </source>
</evidence>
<sequence>MSNTKKLYTETETDIVWIQDRLDSLKGLFSKTDNDEISREENDFHEDTDLSEEDENDVIKNSPFIFLEKEMELNRRNS</sequence>
<accession>A0A1J4JZK2</accession>
<keyword evidence="3" id="KW-1185">Reference proteome</keyword>
<dbReference type="Proteomes" id="UP000179807">
    <property type="component" value="Unassembled WGS sequence"/>
</dbReference>
<gene>
    <name evidence="2" type="ORF">TRFO_27865</name>
</gene>
<evidence type="ECO:0000256" key="1">
    <source>
        <dbReference type="SAM" id="MobiDB-lite"/>
    </source>
</evidence>
<dbReference type="GeneID" id="94840520"/>
<dbReference type="EMBL" id="MLAK01000787">
    <property type="protein sequence ID" value="OHT04599.1"/>
    <property type="molecule type" value="Genomic_DNA"/>
</dbReference>
<dbReference type="AlphaFoldDB" id="A0A1J4JZK2"/>
<protein>
    <submittedName>
        <fullName evidence="2">Uncharacterized protein</fullName>
    </submittedName>
</protein>
<proteinExistence type="predicted"/>
<dbReference type="VEuPathDB" id="TrichDB:TRFO_27865"/>
<feature type="compositionally biased region" description="Basic and acidic residues" evidence="1">
    <location>
        <begin position="35"/>
        <end position="48"/>
    </location>
</feature>
<feature type="region of interest" description="Disordered" evidence="1">
    <location>
        <begin position="35"/>
        <end position="55"/>
    </location>
</feature>
<organism evidence="2 3">
    <name type="scientific">Tritrichomonas foetus</name>
    <dbReference type="NCBI Taxonomy" id="1144522"/>
    <lineage>
        <taxon>Eukaryota</taxon>
        <taxon>Metamonada</taxon>
        <taxon>Parabasalia</taxon>
        <taxon>Tritrichomonadida</taxon>
        <taxon>Tritrichomonadidae</taxon>
        <taxon>Tritrichomonas</taxon>
    </lineage>
</organism>
<evidence type="ECO:0000313" key="2">
    <source>
        <dbReference type="EMBL" id="OHT04599.1"/>
    </source>
</evidence>
<dbReference type="RefSeq" id="XP_068357735.1">
    <property type="nucleotide sequence ID" value="XM_068505816.1"/>
</dbReference>